<dbReference type="InterPro" id="IPR008731">
    <property type="entry name" value="PTS_EIN"/>
</dbReference>
<evidence type="ECO:0000256" key="7">
    <source>
        <dbReference type="ARBA" id="ARBA00022490"/>
    </source>
</evidence>
<dbReference type="SUPFAM" id="SSF47831">
    <property type="entry name" value="Enzyme I of the PEP:sugar phosphotransferase system HPr-binding (sub)domain"/>
    <property type="match status" value="1"/>
</dbReference>
<gene>
    <name evidence="15" type="primary">ptsP</name>
    <name evidence="15" type="ORF">EMK97_18090</name>
</gene>
<evidence type="ECO:0000256" key="12">
    <source>
        <dbReference type="ARBA" id="ARBA00022777"/>
    </source>
</evidence>
<dbReference type="InterPro" id="IPR006318">
    <property type="entry name" value="PTS_EI-like"/>
</dbReference>
<dbReference type="Proteomes" id="UP000290244">
    <property type="component" value="Chromosome"/>
</dbReference>
<dbReference type="InterPro" id="IPR029016">
    <property type="entry name" value="GAF-like_dom_sf"/>
</dbReference>
<comment type="similarity">
    <text evidence="4">Belongs to the PEP-utilizing enzyme family.</text>
</comment>
<dbReference type="Gene3D" id="1.10.274.10">
    <property type="entry name" value="PtsI, HPr-binding domain"/>
    <property type="match status" value="1"/>
</dbReference>
<protein>
    <recommendedName>
        <fullName evidence="5">phosphoenolpyruvate--protein phosphotransferase</fullName>
        <ecNumber evidence="5">2.7.3.9</ecNumber>
    </recommendedName>
</protein>
<dbReference type="PANTHER" id="PTHR46244:SF1">
    <property type="entry name" value="PHOSPHOENOLPYRUVATE-DEPENDENT PHOSPHOTRANSFERASE SYSTEM"/>
    <property type="match status" value="1"/>
</dbReference>
<dbReference type="Gene3D" id="3.30.450.40">
    <property type="match status" value="1"/>
</dbReference>
<evidence type="ECO:0000256" key="5">
    <source>
        <dbReference type="ARBA" id="ARBA00012232"/>
    </source>
</evidence>
<dbReference type="InterPro" id="IPR050499">
    <property type="entry name" value="PEP-utilizing_PTS_enzyme"/>
</dbReference>
<dbReference type="SMART" id="SM00065">
    <property type="entry name" value="GAF"/>
    <property type="match status" value="1"/>
</dbReference>
<evidence type="ECO:0000256" key="10">
    <source>
        <dbReference type="ARBA" id="ARBA00022683"/>
    </source>
</evidence>
<keyword evidence="10" id="KW-0598">Phosphotransferase system</keyword>
<dbReference type="InterPro" id="IPR040442">
    <property type="entry name" value="Pyrv_kinase-like_dom_sf"/>
</dbReference>
<dbReference type="SUPFAM" id="SSF55781">
    <property type="entry name" value="GAF domain-like"/>
    <property type="match status" value="1"/>
</dbReference>
<dbReference type="Pfam" id="PF01590">
    <property type="entry name" value="GAF"/>
    <property type="match status" value="1"/>
</dbReference>
<dbReference type="RefSeq" id="WP_130604171.1">
    <property type="nucleotide sequence ID" value="NZ_CP034759.1"/>
</dbReference>
<keyword evidence="7" id="KW-0963">Cytoplasm</keyword>
<evidence type="ECO:0000313" key="16">
    <source>
        <dbReference type="Proteomes" id="UP000290244"/>
    </source>
</evidence>
<dbReference type="Gene3D" id="3.50.30.10">
    <property type="entry name" value="Phosphohistidine domain"/>
    <property type="match status" value="1"/>
</dbReference>
<dbReference type="InterPro" id="IPR023151">
    <property type="entry name" value="PEP_util_CS"/>
</dbReference>
<evidence type="ECO:0000313" key="15">
    <source>
        <dbReference type="EMBL" id="QBG37509.1"/>
    </source>
</evidence>
<keyword evidence="6" id="KW-0813">Transport</keyword>
<evidence type="ECO:0000256" key="3">
    <source>
        <dbReference type="ARBA" id="ARBA00004496"/>
    </source>
</evidence>
<evidence type="ECO:0000256" key="6">
    <source>
        <dbReference type="ARBA" id="ARBA00022448"/>
    </source>
</evidence>
<dbReference type="KEGG" id="lsd:EMK97_18090"/>
<dbReference type="SUPFAM" id="SSF52009">
    <property type="entry name" value="Phosphohistidine domain"/>
    <property type="match status" value="1"/>
</dbReference>
<evidence type="ECO:0000256" key="1">
    <source>
        <dbReference type="ARBA" id="ARBA00000683"/>
    </source>
</evidence>
<proteinExistence type="inferred from homology"/>
<comment type="subcellular location">
    <subcellularLocation>
        <location evidence="3">Cytoplasm</location>
    </subcellularLocation>
</comment>
<dbReference type="GO" id="GO:0016301">
    <property type="term" value="F:kinase activity"/>
    <property type="evidence" value="ECO:0007669"/>
    <property type="project" value="UniProtKB-KW"/>
</dbReference>
<dbReference type="Pfam" id="PF00391">
    <property type="entry name" value="PEP-utilizers"/>
    <property type="match status" value="1"/>
</dbReference>
<dbReference type="InterPro" id="IPR036637">
    <property type="entry name" value="Phosphohistidine_dom_sf"/>
</dbReference>
<dbReference type="InterPro" id="IPR008279">
    <property type="entry name" value="PEP-util_enz_mobile_dom"/>
</dbReference>
<dbReference type="InterPro" id="IPR000121">
    <property type="entry name" value="PEP_util_C"/>
</dbReference>
<keyword evidence="15" id="KW-0670">Pyruvate</keyword>
<dbReference type="GO" id="GO:0005737">
    <property type="term" value="C:cytoplasm"/>
    <property type="evidence" value="ECO:0007669"/>
    <property type="project" value="UniProtKB-SubCell"/>
</dbReference>
<comment type="catalytic activity">
    <reaction evidence="1">
        <text>L-histidyl-[protein] + phosphoenolpyruvate = N(pros)-phospho-L-histidyl-[protein] + pyruvate</text>
        <dbReference type="Rhea" id="RHEA:23880"/>
        <dbReference type="Rhea" id="RHEA-COMP:9745"/>
        <dbReference type="Rhea" id="RHEA-COMP:9746"/>
        <dbReference type="ChEBI" id="CHEBI:15361"/>
        <dbReference type="ChEBI" id="CHEBI:29979"/>
        <dbReference type="ChEBI" id="CHEBI:58702"/>
        <dbReference type="ChEBI" id="CHEBI:64837"/>
        <dbReference type="EC" id="2.7.3.9"/>
    </reaction>
</comment>
<evidence type="ECO:0000256" key="8">
    <source>
        <dbReference type="ARBA" id="ARBA00022597"/>
    </source>
</evidence>
<reference evidence="15 16" key="1">
    <citation type="submission" date="2018-12" db="EMBL/GenBank/DDBJ databases">
        <title>Complete genome of Litorilituus sediminis.</title>
        <authorList>
            <person name="Liu A."/>
            <person name="Rong J."/>
        </authorList>
    </citation>
    <scope>NUCLEOTIDE SEQUENCE [LARGE SCALE GENOMIC DNA]</scope>
    <source>
        <strain evidence="15 16">JCM 17549</strain>
    </source>
</reference>
<dbReference type="OrthoDB" id="9765468at2"/>
<evidence type="ECO:0000259" key="14">
    <source>
        <dbReference type="SMART" id="SM00065"/>
    </source>
</evidence>
<sequence length="775" mass="86526">MLSTLRRIVLEFGQEDELQQALQRMVSQVKRAMQTDCCSIYLADYHYQHFLLMASDGLAKDSLGQTCIGFSEGLVGLVGQREEPLNIANAQEHHDYIHAPEVQEDDLNAFLGTPIIHQRKVLGILTIQQKQARHFSENEEAFLVTLSAQLASAIANAEVKQLLSSQQETSNRVTQLQGIAGAPGIAMSSIVLCQPQADISTVALKKSADTVKQHQRIELAIEKTRKDFQQLSDKLSLFIKDDSLAIFDVYLQLLAQTGLVQEIKEKITLGWRAGSALKLVVEHYIVQFEAIEDSYLKERASDIRDLGNRVLLNLRQQEQETLHLPDNFILLAQDVTASMLAEYQHKGLQGIISLSGSNNSHAAILARSLNIPAIMGVNLVAIEQLHQQFAIIDGYSGELYIHPDEVLRREYQHLLNQEQALTEKVMQVANKPCITPDGRAVELQLNAGLSEGVEHSSKLGALGIGLYRTEIPFMNRSCFPSEHEQTKLYKDVLSAFPKHAVTMRTLDVGGDKSLPYFPIQEDNPFLGWRGIRITLDHPEIFLVQVRAMMRANQRLGNLEIMLPMVSSVEEVDEAIRLINQAYFELKAELKADILEQLIADEKAELKAEKIAQQLVRPKIGIMLEVPSVIFQLEDLAKRVDFFSVGSNDLTQYLLAVDRNNSQVSNLYDAFHPAVLRALNNIAQESARLLVPISLCGELASAPSGALLLLAMGFDKLSMNAHNVPRIKWIIRHVQFSQAQAILAHVLTLSTVKQVHDYLNEQLEQLGLGGFIRAGF</sequence>
<keyword evidence="8" id="KW-0762">Sugar transport</keyword>
<dbReference type="PANTHER" id="PTHR46244">
    <property type="entry name" value="PHOSPHOENOLPYRUVATE-PROTEIN PHOSPHOTRANSFERASE"/>
    <property type="match status" value="1"/>
</dbReference>
<keyword evidence="11" id="KW-0479">Metal-binding</keyword>
<dbReference type="AlphaFoldDB" id="A0A4P6PAZ6"/>
<dbReference type="Pfam" id="PF05524">
    <property type="entry name" value="PEP-utilisers_N"/>
    <property type="match status" value="1"/>
</dbReference>
<evidence type="ECO:0000256" key="11">
    <source>
        <dbReference type="ARBA" id="ARBA00022723"/>
    </source>
</evidence>
<dbReference type="InterPro" id="IPR036618">
    <property type="entry name" value="PtsI_HPr-bd_sf"/>
</dbReference>
<evidence type="ECO:0000256" key="2">
    <source>
        <dbReference type="ARBA" id="ARBA00001946"/>
    </source>
</evidence>
<dbReference type="EMBL" id="CP034759">
    <property type="protein sequence ID" value="QBG37509.1"/>
    <property type="molecule type" value="Genomic_DNA"/>
</dbReference>
<organism evidence="15 16">
    <name type="scientific">Litorilituus sediminis</name>
    <dbReference type="NCBI Taxonomy" id="718192"/>
    <lineage>
        <taxon>Bacteria</taxon>
        <taxon>Pseudomonadati</taxon>
        <taxon>Pseudomonadota</taxon>
        <taxon>Gammaproteobacteria</taxon>
        <taxon>Alteromonadales</taxon>
        <taxon>Colwelliaceae</taxon>
        <taxon>Litorilituus</taxon>
    </lineage>
</organism>
<dbReference type="InterPro" id="IPR015813">
    <property type="entry name" value="Pyrv/PenolPyrv_kinase-like_dom"/>
</dbReference>
<dbReference type="NCBIfam" id="TIGR01417">
    <property type="entry name" value="PTS_I_fam"/>
    <property type="match status" value="1"/>
</dbReference>
<evidence type="ECO:0000256" key="13">
    <source>
        <dbReference type="ARBA" id="ARBA00022842"/>
    </source>
</evidence>
<keyword evidence="12" id="KW-0418">Kinase</keyword>
<keyword evidence="16" id="KW-1185">Reference proteome</keyword>
<evidence type="ECO:0000256" key="9">
    <source>
        <dbReference type="ARBA" id="ARBA00022679"/>
    </source>
</evidence>
<dbReference type="InterPro" id="IPR003018">
    <property type="entry name" value="GAF"/>
</dbReference>
<dbReference type="GO" id="GO:0008965">
    <property type="term" value="F:phosphoenolpyruvate-protein phosphotransferase activity"/>
    <property type="evidence" value="ECO:0007669"/>
    <property type="project" value="UniProtKB-EC"/>
</dbReference>
<feature type="domain" description="GAF" evidence="14">
    <location>
        <begin position="17"/>
        <end position="164"/>
    </location>
</feature>
<dbReference type="Gene3D" id="3.20.20.60">
    <property type="entry name" value="Phosphoenolpyruvate-binding domains"/>
    <property type="match status" value="1"/>
</dbReference>
<comment type="cofactor">
    <cofactor evidence="2">
        <name>Mg(2+)</name>
        <dbReference type="ChEBI" id="CHEBI:18420"/>
    </cofactor>
</comment>
<dbReference type="GO" id="GO:0009401">
    <property type="term" value="P:phosphoenolpyruvate-dependent sugar phosphotransferase system"/>
    <property type="evidence" value="ECO:0007669"/>
    <property type="project" value="UniProtKB-KW"/>
</dbReference>
<dbReference type="SUPFAM" id="SSF51621">
    <property type="entry name" value="Phosphoenolpyruvate/pyruvate domain"/>
    <property type="match status" value="1"/>
</dbReference>
<keyword evidence="13" id="KW-0460">Magnesium</keyword>
<dbReference type="NCBIfam" id="NF008283">
    <property type="entry name" value="PRK11061.1"/>
    <property type="match status" value="1"/>
</dbReference>
<dbReference type="PROSITE" id="PS00742">
    <property type="entry name" value="PEP_ENZYMES_2"/>
    <property type="match status" value="1"/>
</dbReference>
<evidence type="ECO:0000256" key="4">
    <source>
        <dbReference type="ARBA" id="ARBA00007837"/>
    </source>
</evidence>
<keyword evidence="9 15" id="KW-0808">Transferase</keyword>
<name>A0A4P6PAZ6_9GAMM</name>
<dbReference type="Pfam" id="PF02896">
    <property type="entry name" value="PEP-utilizers_C"/>
    <property type="match status" value="2"/>
</dbReference>
<dbReference type="EC" id="2.7.3.9" evidence="5"/>
<dbReference type="GO" id="GO:0046872">
    <property type="term" value="F:metal ion binding"/>
    <property type="evidence" value="ECO:0007669"/>
    <property type="project" value="UniProtKB-KW"/>
</dbReference>
<accession>A0A4P6PAZ6</accession>
<dbReference type="PRINTS" id="PR01736">
    <property type="entry name" value="PHPHTRNFRASE"/>
</dbReference>